<proteinExistence type="predicted"/>
<dbReference type="EMBL" id="OZ019894">
    <property type="protein sequence ID" value="CAK9217353.1"/>
    <property type="molecule type" value="Genomic_DNA"/>
</dbReference>
<dbReference type="InterPro" id="IPR008271">
    <property type="entry name" value="Ser/Thr_kinase_AS"/>
</dbReference>
<evidence type="ECO:0008006" key="9">
    <source>
        <dbReference type="Google" id="ProtNLM"/>
    </source>
</evidence>
<evidence type="ECO:0000259" key="5">
    <source>
        <dbReference type="PROSITE" id="PS50011"/>
    </source>
</evidence>
<dbReference type="Pfam" id="PF00069">
    <property type="entry name" value="Pkinase"/>
    <property type="match status" value="1"/>
</dbReference>
<evidence type="ECO:0000256" key="1">
    <source>
        <dbReference type="ARBA" id="ARBA00022679"/>
    </source>
</evidence>
<dbReference type="SMART" id="SM00220">
    <property type="entry name" value="S_TKc"/>
    <property type="match status" value="1"/>
</dbReference>
<keyword evidence="8" id="KW-1185">Reference proteome</keyword>
<dbReference type="Pfam" id="PF00481">
    <property type="entry name" value="PP2C"/>
    <property type="match status" value="1"/>
</dbReference>
<dbReference type="Gene3D" id="3.60.40.10">
    <property type="entry name" value="PPM-type phosphatase domain"/>
    <property type="match status" value="1"/>
</dbReference>
<keyword evidence="1" id="KW-0808">Transferase</keyword>
<keyword evidence="2" id="KW-0547">Nucleotide-binding</keyword>
<accession>A0ABP0UBS6</accession>
<keyword evidence="4" id="KW-0067">ATP-binding</keyword>
<dbReference type="Gene3D" id="1.10.510.10">
    <property type="entry name" value="Transferase(Phosphotransferase) domain 1"/>
    <property type="match status" value="1"/>
</dbReference>
<dbReference type="PANTHER" id="PTHR44329:SF288">
    <property type="entry name" value="MITOGEN-ACTIVATED PROTEIN KINASE KINASE KINASE 20"/>
    <property type="match status" value="1"/>
</dbReference>
<dbReference type="InterPro" id="IPR051681">
    <property type="entry name" value="Ser/Thr_Kinases-Pseudokinases"/>
</dbReference>
<keyword evidence="3" id="KW-0418">Kinase</keyword>
<evidence type="ECO:0000259" key="6">
    <source>
        <dbReference type="PROSITE" id="PS51746"/>
    </source>
</evidence>
<dbReference type="SUPFAM" id="SSF56112">
    <property type="entry name" value="Protein kinase-like (PK-like)"/>
    <property type="match status" value="1"/>
</dbReference>
<dbReference type="InterPro" id="IPR000719">
    <property type="entry name" value="Prot_kinase_dom"/>
</dbReference>
<dbReference type="Proteomes" id="UP001497512">
    <property type="component" value="Chromosome 2"/>
</dbReference>
<dbReference type="InterPro" id="IPR011009">
    <property type="entry name" value="Kinase-like_dom_sf"/>
</dbReference>
<dbReference type="PROSITE" id="PS51746">
    <property type="entry name" value="PPM_2"/>
    <property type="match status" value="1"/>
</dbReference>
<reference evidence="7" key="1">
    <citation type="submission" date="2024-02" db="EMBL/GenBank/DDBJ databases">
        <authorList>
            <consortium name="ELIXIR-Norway"/>
            <consortium name="Elixir Norway"/>
        </authorList>
    </citation>
    <scope>NUCLEOTIDE SEQUENCE</scope>
</reference>
<dbReference type="PROSITE" id="PS50011">
    <property type="entry name" value="PROTEIN_KINASE_DOM"/>
    <property type="match status" value="1"/>
</dbReference>
<dbReference type="InterPro" id="IPR001932">
    <property type="entry name" value="PPM-type_phosphatase-like_dom"/>
</dbReference>
<dbReference type="PANTHER" id="PTHR44329">
    <property type="entry name" value="SERINE/THREONINE-PROTEIN KINASE TNNI3K-RELATED"/>
    <property type="match status" value="1"/>
</dbReference>
<evidence type="ECO:0000313" key="8">
    <source>
        <dbReference type="Proteomes" id="UP001497512"/>
    </source>
</evidence>
<evidence type="ECO:0000256" key="4">
    <source>
        <dbReference type="ARBA" id="ARBA00022840"/>
    </source>
</evidence>
<feature type="domain" description="PPM-type phosphatase" evidence="6">
    <location>
        <begin position="398"/>
        <end position="655"/>
    </location>
</feature>
<name>A0ABP0UBS6_9BRYO</name>
<dbReference type="SUPFAM" id="SSF81606">
    <property type="entry name" value="PP2C-like"/>
    <property type="match status" value="1"/>
</dbReference>
<gene>
    <name evidence="7" type="ORF">CSSPTR1EN2_LOCUS13928</name>
</gene>
<evidence type="ECO:0000313" key="7">
    <source>
        <dbReference type="EMBL" id="CAK9217353.1"/>
    </source>
</evidence>
<dbReference type="SMART" id="SM00331">
    <property type="entry name" value="PP2C_SIG"/>
    <property type="match status" value="1"/>
</dbReference>
<sequence length="665" mass="73114">MGKEEEGMPNTCVRGCCSSTHIPLAIPKTHFNITKEIARGAESVVYEARLEGKLVAAKKPKLSTSADLDRFHEELQILSKVEHPNVATLVGVRAYPPDYFFFYHLYENGNLGDALHEADWRPTLQQILTIAIQLAKALQYLHKEGIVHRDVKPANILLDSNWGAHLGDFGLAIRAVDLKKPSEQNWKSTGKPTGGFHKKNMVGTLLYMAPEILRKDVQSEKSDVYGFGITINELLTGVVPYTDRKTAAQAHTVLEMNYSEQQLSAAVTSQGLRPVLADPESGVPPVLASLIQQCWEGDASLRPSFDKIVETLDAIIIPQPHVKTLLNNHEQQQTVPVDLQNNALDAILSYNLQQKRTEVNWAARAAKDWEPTSTQLFSVSPSWLTPSMDNSVYCPTLSMGSFATKGARQTMEDTHFVIFQLGGADHVSVFGVFDGHRGPEAAEFAALAIPSFLSKSAALSPQEALMAAFTETDIVFRRELEMQRSQKKGTSGAQWHPGCTATTALLTGNKLFVANAGDCRTVLCRNGKAIQLSKDHTASCIEERERIISAGGHVSWQVDTWRVGAAALEVTRSIGDDDLKPFVTAEPELQECVLSADDEFLVIASDGLWEKLTNNDVVALVKDTVKEPSMVSKRLATESVERGSRDNITVIVVFLTPVSTVERVY</sequence>
<dbReference type="SMART" id="SM00332">
    <property type="entry name" value="PP2Cc"/>
    <property type="match status" value="1"/>
</dbReference>
<evidence type="ECO:0000256" key="3">
    <source>
        <dbReference type="ARBA" id="ARBA00022777"/>
    </source>
</evidence>
<organism evidence="7 8">
    <name type="scientific">Sphagnum troendelagicum</name>
    <dbReference type="NCBI Taxonomy" id="128251"/>
    <lineage>
        <taxon>Eukaryota</taxon>
        <taxon>Viridiplantae</taxon>
        <taxon>Streptophyta</taxon>
        <taxon>Embryophyta</taxon>
        <taxon>Bryophyta</taxon>
        <taxon>Sphagnophytina</taxon>
        <taxon>Sphagnopsida</taxon>
        <taxon>Sphagnales</taxon>
        <taxon>Sphagnaceae</taxon>
        <taxon>Sphagnum</taxon>
    </lineage>
</organism>
<feature type="domain" description="Protein kinase" evidence="5">
    <location>
        <begin position="31"/>
        <end position="316"/>
    </location>
</feature>
<evidence type="ECO:0000256" key="2">
    <source>
        <dbReference type="ARBA" id="ARBA00022741"/>
    </source>
</evidence>
<dbReference type="PROSITE" id="PS00108">
    <property type="entry name" value="PROTEIN_KINASE_ST"/>
    <property type="match status" value="1"/>
</dbReference>
<dbReference type="CDD" id="cd00143">
    <property type="entry name" value="PP2Cc"/>
    <property type="match status" value="1"/>
</dbReference>
<dbReference type="InterPro" id="IPR036457">
    <property type="entry name" value="PPM-type-like_dom_sf"/>
</dbReference>
<protein>
    <recommendedName>
        <fullName evidence="9">Protein kinase and PP2C-like domain-containing protein</fullName>
    </recommendedName>
</protein>